<dbReference type="Proteomes" id="UP000240904">
    <property type="component" value="Unassembled WGS sequence"/>
</dbReference>
<evidence type="ECO:0000313" key="3">
    <source>
        <dbReference type="Proteomes" id="UP000240904"/>
    </source>
</evidence>
<proteinExistence type="predicted"/>
<gene>
    <name evidence="2" type="ORF">C9I89_21820</name>
</gene>
<feature type="region of interest" description="Disordered" evidence="1">
    <location>
        <begin position="39"/>
        <end position="60"/>
    </location>
</feature>
<keyword evidence="3" id="KW-1185">Reference proteome</keyword>
<reference evidence="2 3" key="1">
    <citation type="submission" date="2018-03" db="EMBL/GenBank/DDBJ databases">
        <title>Whole genome sequencing of Histamine producing bacteria.</title>
        <authorList>
            <person name="Butler K."/>
        </authorList>
    </citation>
    <scope>NUCLEOTIDE SEQUENCE [LARGE SCALE GENOMIC DNA]</scope>
    <source>
        <strain evidence="2 3">DSM 16190</strain>
    </source>
</reference>
<comment type="caution">
    <text evidence="2">The sequence shown here is derived from an EMBL/GenBank/DDBJ whole genome shotgun (WGS) entry which is preliminary data.</text>
</comment>
<sequence>MIRQEIAFSGKPWPFCFVNKRLIKMLDVYLERRYQQKTGLGRGTPYQDLNPASPRSPDEE</sequence>
<dbReference type="EMBL" id="PYMC01000030">
    <property type="protein sequence ID" value="PSV99438.1"/>
    <property type="molecule type" value="Genomic_DNA"/>
</dbReference>
<evidence type="ECO:0000256" key="1">
    <source>
        <dbReference type="SAM" id="MobiDB-lite"/>
    </source>
</evidence>
<name>A0A2T3MR03_9GAMM</name>
<dbReference type="AlphaFoldDB" id="A0A2T3MR03"/>
<evidence type="ECO:0000313" key="2">
    <source>
        <dbReference type="EMBL" id="PSV99438.1"/>
    </source>
</evidence>
<organism evidence="2 3">
    <name type="scientific">Photobacterium lipolyticum</name>
    <dbReference type="NCBI Taxonomy" id="266810"/>
    <lineage>
        <taxon>Bacteria</taxon>
        <taxon>Pseudomonadati</taxon>
        <taxon>Pseudomonadota</taxon>
        <taxon>Gammaproteobacteria</taxon>
        <taxon>Vibrionales</taxon>
        <taxon>Vibrionaceae</taxon>
        <taxon>Photobacterium</taxon>
    </lineage>
</organism>
<protein>
    <submittedName>
        <fullName evidence="2">Uncharacterized protein</fullName>
    </submittedName>
</protein>
<accession>A0A2T3MR03</accession>